<sequence>MDCERFRCKLDLGAKRDLSLDFFFTPGDWSRDCASASPSLSVRALLTEGTIAEAESEKPSFFFPRTLSFSLEMRERGLSCMERSNMLADMLFLINWMSSSTSPRTLSSFPLLSTSLNQLRTTEKMNRSLTQELVEPHLSPVHHDDIQRAAVSVSRVEERQVEGSLFFPHRSDTFLRHGGRKLVLGHLNDGVGVVGAVLALGAQVPSLMHSHLDTRRVPLLALVGQRHSGSPPTSDWTVEEEGVGTSRTEP</sequence>
<gene>
    <name evidence="2" type="ORF">FQN60_017823</name>
</gene>
<evidence type="ECO:0000313" key="2">
    <source>
        <dbReference type="EMBL" id="KAA8592368.1"/>
    </source>
</evidence>
<evidence type="ECO:0000313" key="3">
    <source>
        <dbReference type="Proteomes" id="UP000327493"/>
    </source>
</evidence>
<feature type="region of interest" description="Disordered" evidence="1">
    <location>
        <begin position="225"/>
        <end position="250"/>
    </location>
</feature>
<reference evidence="2 3" key="1">
    <citation type="submission" date="2019-08" db="EMBL/GenBank/DDBJ databases">
        <title>A chromosome-level genome assembly, high-density linkage maps, and genome scans reveal the genomic architecture of hybrid incompatibilities underlying speciation via character displacement in darters (Percidae: Etheostominae).</title>
        <authorList>
            <person name="Moran R.L."/>
            <person name="Catchen J.M."/>
            <person name="Fuller R.C."/>
        </authorList>
    </citation>
    <scope>NUCLEOTIDE SEQUENCE [LARGE SCALE GENOMIC DNA]</scope>
    <source>
        <strain evidence="2">EspeVRDwgs_2016</strain>
        <tissue evidence="2">Muscle</tissue>
    </source>
</reference>
<keyword evidence="3" id="KW-1185">Reference proteome</keyword>
<dbReference type="AlphaFoldDB" id="A0A5J5DG93"/>
<evidence type="ECO:0000256" key="1">
    <source>
        <dbReference type="SAM" id="MobiDB-lite"/>
    </source>
</evidence>
<name>A0A5J5DG93_9PERO</name>
<dbReference type="Proteomes" id="UP000327493">
    <property type="component" value="Chromosome 5"/>
</dbReference>
<comment type="caution">
    <text evidence="2">The sequence shown here is derived from an EMBL/GenBank/DDBJ whole genome shotgun (WGS) entry which is preliminary data.</text>
</comment>
<organism evidence="2 3">
    <name type="scientific">Etheostoma spectabile</name>
    <name type="common">orangethroat darter</name>
    <dbReference type="NCBI Taxonomy" id="54343"/>
    <lineage>
        <taxon>Eukaryota</taxon>
        <taxon>Metazoa</taxon>
        <taxon>Chordata</taxon>
        <taxon>Craniata</taxon>
        <taxon>Vertebrata</taxon>
        <taxon>Euteleostomi</taxon>
        <taxon>Actinopterygii</taxon>
        <taxon>Neopterygii</taxon>
        <taxon>Teleostei</taxon>
        <taxon>Neoteleostei</taxon>
        <taxon>Acanthomorphata</taxon>
        <taxon>Eupercaria</taxon>
        <taxon>Perciformes</taxon>
        <taxon>Percoidei</taxon>
        <taxon>Percidae</taxon>
        <taxon>Etheostomatinae</taxon>
        <taxon>Etheostoma</taxon>
    </lineage>
</organism>
<dbReference type="EMBL" id="VOFY01000005">
    <property type="protein sequence ID" value="KAA8592368.1"/>
    <property type="molecule type" value="Genomic_DNA"/>
</dbReference>
<proteinExistence type="predicted"/>
<accession>A0A5J5DG93</accession>
<feature type="compositionally biased region" description="Polar residues" evidence="1">
    <location>
        <begin position="227"/>
        <end position="236"/>
    </location>
</feature>
<protein>
    <submittedName>
        <fullName evidence="2">Uncharacterized protein</fullName>
    </submittedName>
</protein>